<keyword evidence="2" id="KW-1185">Reference proteome</keyword>
<dbReference type="InParanoid" id="A0A482XN33"/>
<name>A0A482XN33_LAOST</name>
<dbReference type="EMBL" id="QKKF02004629">
    <property type="protein sequence ID" value="RZF47273.1"/>
    <property type="molecule type" value="Genomic_DNA"/>
</dbReference>
<comment type="caution">
    <text evidence="1">The sequence shown here is derived from an EMBL/GenBank/DDBJ whole genome shotgun (WGS) entry which is preliminary data.</text>
</comment>
<accession>A0A482XN33</accession>
<dbReference type="AlphaFoldDB" id="A0A482XN33"/>
<dbReference type="Proteomes" id="UP000291343">
    <property type="component" value="Unassembled WGS sequence"/>
</dbReference>
<protein>
    <submittedName>
        <fullName evidence="1">Uncharacterized protein</fullName>
    </submittedName>
</protein>
<reference evidence="1 2" key="1">
    <citation type="journal article" date="2017" name="Gigascience">
        <title>Genome sequence of the small brown planthopper, Laodelphax striatellus.</title>
        <authorList>
            <person name="Zhu J."/>
            <person name="Jiang F."/>
            <person name="Wang X."/>
            <person name="Yang P."/>
            <person name="Bao Y."/>
            <person name="Zhao W."/>
            <person name="Wang W."/>
            <person name="Lu H."/>
            <person name="Wang Q."/>
            <person name="Cui N."/>
            <person name="Li J."/>
            <person name="Chen X."/>
            <person name="Luo L."/>
            <person name="Yu J."/>
            <person name="Kang L."/>
            <person name="Cui F."/>
        </authorList>
    </citation>
    <scope>NUCLEOTIDE SEQUENCE [LARGE SCALE GENOMIC DNA]</scope>
    <source>
        <strain evidence="1">Lst14</strain>
    </source>
</reference>
<sequence>MEGCLRSGVEAGLGSELRIELWSYRIWARKEECSCALIRPPATSPAKNIRLLSHYFIQSFFLRPSATAAADASLSADLLCSESFGSGASLRQYRCATLVPRQTLTTVILPSPPGHPEDAILAGVPPPSTRCHRRLMPTTRLSKETCCTHLHF</sequence>
<evidence type="ECO:0000313" key="2">
    <source>
        <dbReference type="Proteomes" id="UP000291343"/>
    </source>
</evidence>
<evidence type="ECO:0000313" key="1">
    <source>
        <dbReference type="EMBL" id="RZF47273.1"/>
    </source>
</evidence>
<organism evidence="1 2">
    <name type="scientific">Laodelphax striatellus</name>
    <name type="common">Small brown planthopper</name>
    <name type="synonym">Delphax striatella</name>
    <dbReference type="NCBI Taxonomy" id="195883"/>
    <lineage>
        <taxon>Eukaryota</taxon>
        <taxon>Metazoa</taxon>
        <taxon>Ecdysozoa</taxon>
        <taxon>Arthropoda</taxon>
        <taxon>Hexapoda</taxon>
        <taxon>Insecta</taxon>
        <taxon>Pterygota</taxon>
        <taxon>Neoptera</taxon>
        <taxon>Paraneoptera</taxon>
        <taxon>Hemiptera</taxon>
        <taxon>Auchenorrhyncha</taxon>
        <taxon>Fulgoroidea</taxon>
        <taxon>Delphacidae</taxon>
        <taxon>Criomorphinae</taxon>
        <taxon>Laodelphax</taxon>
    </lineage>
</organism>
<proteinExistence type="predicted"/>
<gene>
    <name evidence="1" type="ORF">LSTR_LSTR004982</name>
</gene>